<accession>A0A7C9QV31</accession>
<protein>
    <recommendedName>
        <fullName evidence="3">Phage tail protein</fullName>
    </recommendedName>
</protein>
<sequence length="230" mass="23451">MSGAIKTQGTKLGIQSVTGAVSVEFDATAGTIERATGDWTTDYAVGMIVTTSDTDNPGPYIITALTSTVMTVAGQSKGHAGTSDFVGTADAVMTTDATPASFTITGYKPIGEVVDFDGPGGSASVGDATSLDSVAKEKIMGLPDEGQLSFNLIFVPGNPGQVAYRTARRTQAKTNFLLVLSDATDTKAATTAAFAGFALEFPISGAVDDKVSASAVIEITGEVDWSDEAA</sequence>
<comment type="caution">
    <text evidence="1">The sequence shown here is derived from an EMBL/GenBank/DDBJ whole genome shotgun (WGS) entry which is preliminary data.</text>
</comment>
<gene>
    <name evidence="1" type="ORF">G4223_07725</name>
</gene>
<dbReference type="Pfam" id="PF16460">
    <property type="entry name" value="Phage_TTP_11"/>
    <property type="match status" value="1"/>
</dbReference>
<dbReference type="Gene3D" id="4.10.410.40">
    <property type="match status" value="1"/>
</dbReference>
<reference evidence="1 2" key="1">
    <citation type="submission" date="2020-02" db="EMBL/GenBank/DDBJ databases">
        <authorList>
            <person name="Dziuba M."/>
            <person name="Kuznetsov B."/>
            <person name="Mardanov A."/>
            <person name="Ravin N."/>
            <person name="Grouzdev D."/>
        </authorList>
    </citation>
    <scope>NUCLEOTIDE SEQUENCE [LARGE SCALE GENOMIC DNA]</scope>
    <source>
        <strain evidence="1 2">SpK</strain>
    </source>
</reference>
<keyword evidence="2" id="KW-1185">Reference proteome</keyword>
<name>A0A7C9QV31_9PROT</name>
<dbReference type="RefSeq" id="WP_163677340.1">
    <property type="nucleotide sequence ID" value="NZ_JAAIYP010000034.1"/>
</dbReference>
<evidence type="ECO:0000313" key="1">
    <source>
        <dbReference type="EMBL" id="NFV79996.1"/>
    </source>
</evidence>
<dbReference type="AlphaFoldDB" id="A0A7C9QV31"/>
<organism evidence="1 2">
    <name type="scientific">Magnetospirillum aberrantis SpK</name>
    <dbReference type="NCBI Taxonomy" id="908842"/>
    <lineage>
        <taxon>Bacteria</taxon>
        <taxon>Pseudomonadati</taxon>
        <taxon>Pseudomonadota</taxon>
        <taxon>Alphaproteobacteria</taxon>
        <taxon>Rhodospirillales</taxon>
        <taxon>Rhodospirillaceae</taxon>
        <taxon>Magnetospirillum</taxon>
    </lineage>
</organism>
<dbReference type="Proteomes" id="UP000480684">
    <property type="component" value="Unassembled WGS sequence"/>
</dbReference>
<evidence type="ECO:0000313" key="2">
    <source>
        <dbReference type="Proteomes" id="UP000480684"/>
    </source>
</evidence>
<dbReference type="InterPro" id="IPR032495">
    <property type="entry name" value="Phage_TTP_11"/>
</dbReference>
<dbReference type="EMBL" id="JAAIYP010000034">
    <property type="protein sequence ID" value="NFV79996.1"/>
    <property type="molecule type" value="Genomic_DNA"/>
</dbReference>
<evidence type="ECO:0008006" key="3">
    <source>
        <dbReference type="Google" id="ProtNLM"/>
    </source>
</evidence>
<proteinExistence type="predicted"/>